<dbReference type="InterPro" id="IPR027417">
    <property type="entry name" value="P-loop_NTPase"/>
</dbReference>
<accession>A0ABX7NZH1</accession>
<dbReference type="Gene3D" id="1.25.40.10">
    <property type="entry name" value="Tetratricopeptide repeat domain"/>
    <property type="match status" value="1"/>
</dbReference>
<dbReference type="SUPFAM" id="SSF52540">
    <property type="entry name" value="P-loop containing nucleoside triphosphate hydrolases"/>
    <property type="match status" value="1"/>
</dbReference>
<reference evidence="2 3" key="1">
    <citation type="submission" date="2021-02" db="EMBL/GenBank/DDBJ databases">
        <title>De Novo genome assembly of isolated myxobacteria.</title>
        <authorList>
            <person name="Stevens D.C."/>
        </authorList>
    </citation>
    <scope>NUCLEOTIDE SEQUENCE [LARGE SCALE GENOMIC DNA]</scope>
    <source>
        <strain evidence="3">SCPEA02</strain>
    </source>
</reference>
<dbReference type="SUPFAM" id="SSF48452">
    <property type="entry name" value="TPR-like"/>
    <property type="match status" value="1"/>
</dbReference>
<evidence type="ECO:0000313" key="2">
    <source>
        <dbReference type="EMBL" id="QSQ24123.1"/>
    </source>
</evidence>
<protein>
    <recommendedName>
        <fullName evidence="1">RNA polymerase sigma-70 region 2 domain-containing protein</fullName>
    </recommendedName>
</protein>
<keyword evidence="3" id="KW-1185">Reference proteome</keyword>
<dbReference type="Gene3D" id="3.40.50.300">
    <property type="entry name" value="P-loop containing nucleotide triphosphate hydrolases"/>
    <property type="match status" value="1"/>
</dbReference>
<dbReference type="Proteomes" id="UP000662747">
    <property type="component" value="Chromosome"/>
</dbReference>
<dbReference type="PANTHER" id="PTHR47691">
    <property type="entry name" value="REGULATOR-RELATED"/>
    <property type="match status" value="1"/>
</dbReference>
<dbReference type="SUPFAM" id="SSF88946">
    <property type="entry name" value="Sigma2 domain of RNA polymerase sigma factors"/>
    <property type="match status" value="1"/>
</dbReference>
<feature type="domain" description="RNA polymerase sigma-70 region 2" evidence="1">
    <location>
        <begin position="1085"/>
        <end position="1146"/>
    </location>
</feature>
<evidence type="ECO:0000259" key="1">
    <source>
        <dbReference type="Pfam" id="PF04542"/>
    </source>
</evidence>
<dbReference type="EMBL" id="CP071090">
    <property type="protein sequence ID" value="QSQ24123.1"/>
    <property type="molecule type" value="Genomic_DNA"/>
</dbReference>
<proteinExistence type="predicted"/>
<dbReference type="InterPro" id="IPR007627">
    <property type="entry name" value="RNA_pol_sigma70_r2"/>
</dbReference>
<sequence length="1250" mass="138353">MGTTIAARQLVEHVERQAPLSVDLACLASFAVRVDPSLLRQLRLGLLPESSPAVEADLWQGSLVTFRSPDGFVFAPGVGAVLRERLATRNPERYEQAWNITRQAHESWLPPALRLEEELNYVQSSPNPEVFGRARKLLRQAVAELIRNPAGVAPWAAGATTRLSSDLMDMEEGRMLAVAARTHVAGNLLAPSLPSGPLPEWMNWLSLEGMERIKLAVRMFPRAIEFTMRAEPNDEVIEVPRTHPLVVEVADVEKHKPPPKPRRVFIDSIETDEQNRMWCNRIEDSLRQTQHQTFLVDKPIPPGGFVSKSTASIIAQCDAFIILLSDTEHLAGPYMQELRRSLRKRSTAEVGRLTLILVHTTQGNAPLKQTSSWPDSTIQRQVLIEARTGKEQHVTRRIVEVLEARRKSVTNWKRFDLAPTGPMRIPIVSGALRLRTLLGDEYFIEPATTPDLQPVPPPVDGPVVHPRELDLLVREVSLQTSLVAISGNTGTGKTQLVRQLLSRTEPAFPHGRYVLDLRRLGGRPSALTIAREVVNALAPEREPPGEDILQRYHALTSERRVALVLEDIDTLQWSDRQISRELNALRPYRPGTLLVTTSRAPIEGINAPGVKLEEVETGSARSLLLSMAPQIGAHAAKLVEMLGHLPMLLHEVGVAISQLPSDLGPARYVQLLQAVSLLTVFPSSFDIHAAAAVLASIGAPSMSGSVEATSLLREMIRAGLLKSVAHGRYALWRPIRQVAPRWLSESHTATIHHGSYFLTLLEGLHGQYMQGGRARAEAIATFDTESENIAHAIESLLAREPLADWEITACETQEASLRTAASTLVRLRSPPAERVRWFRGAAKFNYSEDPSLLLEVAIAQAELGHIGQAVETCGRARALMPVASDDAVRTGILVKLARFQMELDDNVAARTTLRRVQNQAAPSSAHRAEFHYVSSSLSFKAGSTDIAEPLLKESLALAIDAGDIRLEVDARLGLALIAAERSELSRAAALCEEALEFARAWRDDRGVALASWELGKVRLRQNVRESAGELLQVLVDHYRAIGHARAKQAAQEREELLNPNAFQQAELPPTDPMASVDIFQKYSARIVRRLIAELRCSDDTAFDSTIDAIFSYLQQPERYDPNRGRLETYLLQSARNKATDRMRSESARARRELAFAGVAELQTRSPKEELELSVEAKSALDLLASKGGLSDKDLATLRLLLLGEGSTKEVAKAMGLESLSEEALRLAVKRQRDRLMKRLERFGKENFDDS</sequence>
<organism evidence="2 3">
    <name type="scientific">Pyxidicoccus parkwayensis</name>
    <dbReference type="NCBI Taxonomy" id="2813578"/>
    <lineage>
        <taxon>Bacteria</taxon>
        <taxon>Pseudomonadati</taxon>
        <taxon>Myxococcota</taxon>
        <taxon>Myxococcia</taxon>
        <taxon>Myxococcales</taxon>
        <taxon>Cystobacterineae</taxon>
        <taxon>Myxococcaceae</taxon>
        <taxon>Pyxidicoccus</taxon>
    </lineage>
</organism>
<dbReference type="RefSeq" id="WP_206725690.1">
    <property type="nucleotide sequence ID" value="NZ_CP071090.1"/>
</dbReference>
<dbReference type="InterPro" id="IPR013325">
    <property type="entry name" value="RNA_pol_sigma_r2"/>
</dbReference>
<dbReference type="Pfam" id="PF04542">
    <property type="entry name" value="Sigma70_r2"/>
    <property type="match status" value="1"/>
</dbReference>
<gene>
    <name evidence="2" type="ORF">JY651_03865</name>
</gene>
<evidence type="ECO:0000313" key="3">
    <source>
        <dbReference type="Proteomes" id="UP000662747"/>
    </source>
</evidence>
<dbReference type="PANTHER" id="PTHR47691:SF3">
    <property type="entry name" value="HTH-TYPE TRANSCRIPTIONAL REGULATOR RV0890C-RELATED"/>
    <property type="match status" value="1"/>
</dbReference>
<name>A0ABX7NZH1_9BACT</name>
<dbReference type="InterPro" id="IPR011990">
    <property type="entry name" value="TPR-like_helical_dom_sf"/>
</dbReference>
<dbReference type="Gene3D" id="1.10.1740.10">
    <property type="match status" value="1"/>
</dbReference>